<reference evidence="2 3" key="1">
    <citation type="submission" date="2009-03" db="EMBL/GenBank/DDBJ databases">
        <authorList>
            <person name="Warren W."/>
            <person name="Ye L."/>
            <person name="Minx P."/>
            <person name="Worley K."/>
            <person name="Gibbs R."/>
            <person name="Wilson R.K."/>
        </authorList>
    </citation>
    <scope>NUCLEOTIDE SEQUENCE [LARGE SCALE GENOMIC DNA]</scope>
</reference>
<reference evidence="2" key="2">
    <citation type="submission" date="2025-08" db="UniProtKB">
        <authorList>
            <consortium name="Ensembl"/>
        </authorList>
    </citation>
    <scope>IDENTIFICATION</scope>
</reference>
<dbReference type="AlphaFoldDB" id="A0A8I4A4S7"/>
<dbReference type="GeneTree" id="ENSGT00800000124303"/>
<keyword evidence="3" id="KW-1185">Reference proteome</keyword>
<evidence type="ECO:0000313" key="3">
    <source>
        <dbReference type="Proteomes" id="UP000008225"/>
    </source>
</evidence>
<dbReference type="GO" id="GO:0044726">
    <property type="term" value="P:epigenetic programing of female pronucleus"/>
    <property type="evidence" value="ECO:0007669"/>
    <property type="project" value="TreeGrafter"/>
</dbReference>
<dbReference type="PANTHER" id="PTHR31577">
    <property type="entry name" value="DEVELOPMENTAL PLURIPOTENCY-ASSOCIATED PROTEIN 3-RELATED"/>
    <property type="match status" value="1"/>
</dbReference>
<dbReference type="PANTHER" id="PTHR31577:SF2">
    <property type="entry name" value="DEVELOPMENTAL PLURIPOTENCY-ASSOCIATED PROTEIN 3"/>
    <property type="match status" value="1"/>
</dbReference>
<keyword evidence="1" id="KW-0472">Membrane</keyword>
<organism evidence="2 3">
    <name type="scientific">Callithrix jacchus</name>
    <name type="common">White-tufted-ear marmoset</name>
    <name type="synonym">Simia Jacchus</name>
    <dbReference type="NCBI Taxonomy" id="9483"/>
    <lineage>
        <taxon>Eukaryota</taxon>
        <taxon>Metazoa</taxon>
        <taxon>Chordata</taxon>
        <taxon>Craniata</taxon>
        <taxon>Vertebrata</taxon>
        <taxon>Euteleostomi</taxon>
        <taxon>Mammalia</taxon>
        <taxon>Eutheria</taxon>
        <taxon>Euarchontoglires</taxon>
        <taxon>Primates</taxon>
        <taxon>Haplorrhini</taxon>
        <taxon>Platyrrhini</taxon>
        <taxon>Cebidae</taxon>
        <taxon>Callitrichinae</taxon>
        <taxon>Callithrix</taxon>
        <taxon>Callithrix</taxon>
    </lineage>
</organism>
<dbReference type="Proteomes" id="UP000008225">
    <property type="component" value="Chromosome 9"/>
</dbReference>
<sequence>MDPTQKFNLTFIPESSQMVTGETYQDDSGASQNFSETLIKNLSKLTLNASTEFPSPLPEGSLQQSAGAAILREIGDDLPYRRRGVRTLLSVKRERLARLRYMLLGRGPRPERPLMNTGLKGVKQPERTLKNTVLKGMKVSIYIYIYIYFFFFCFTCGRVSFFFFFWRPSFTLVTQAGVQWCDLGSLQPLRLL</sequence>
<evidence type="ECO:0008006" key="4">
    <source>
        <dbReference type="Google" id="ProtNLM"/>
    </source>
</evidence>
<dbReference type="Pfam" id="PF15549">
    <property type="entry name" value="PGC7_Stella"/>
    <property type="match status" value="1"/>
</dbReference>
<accession>A0A8I4A4S7</accession>
<name>A0A8I4A4S7_CALJA</name>
<dbReference type="Ensembl" id="ENSCJAT00000147515.1">
    <property type="protein sequence ID" value="ENSCJAP00000090062.1"/>
    <property type="gene ID" value="ENSCJAG00000072636.1"/>
</dbReference>
<evidence type="ECO:0000313" key="2">
    <source>
        <dbReference type="Ensembl" id="ENSCJAP00000090062.1"/>
    </source>
</evidence>
<evidence type="ECO:0000256" key="1">
    <source>
        <dbReference type="SAM" id="Phobius"/>
    </source>
</evidence>
<proteinExistence type="predicted"/>
<reference evidence="2" key="3">
    <citation type="submission" date="2025-09" db="UniProtKB">
        <authorList>
            <consortium name="Ensembl"/>
        </authorList>
    </citation>
    <scope>IDENTIFICATION</scope>
</reference>
<dbReference type="GO" id="GO:0005634">
    <property type="term" value="C:nucleus"/>
    <property type="evidence" value="ECO:0007669"/>
    <property type="project" value="TreeGrafter"/>
</dbReference>
<feature type="transmembrane region" description="Helical" evidence="1">
    <location>
        <begin position="141"/>
        <end position="166"/>
    </location>
</feature>
<protein>
    <recommendedName>
        <fullName evidence="4">Developmental pluripotency associated 3</fullName>
    </recommendedName>
</protein>
<keyword evidence="1" id="KW-1133">Transmembrane helix</keyword>
<keyword evidence="1" id="KW-0812">Transmembrane</keyword>
<dbReference type="InterPro" id="IPR029096">
    <property type="entry name" value="Dppa3"/>
</dbReference>